<feature type="transmembrane region" description="Helical" evidence="9">
    <location>
        <begin position="106"/>
        <end position="130"/>
    </location>
</feature>
<keyword evidence="7 9" id="KW-1133">Transmembrane helix</keyword>
<dbReference type="PANTHER" id="PTHR30330">
    <property type="entry name" value="AGSS FAMILY TRANSPORTER, SODIUM-ALANINE"/>
    <property type="match status" value="1"/>
</dbReference>
<evidence type="ECO:0000256" key="6">
    <source>
        <dbReference type="ARBA" id="ARBA00022847"/>
    </source>
</evidence>
<proteinExistence type="inferred from homology"/>
<dbReference type="PRINTS" id="PR00175">
    <property type="entry name" value="NAALASMPORT"/>
</dbReference>
<feature type="transmembrane region" description="Helical" evidence="9">
    <location>
        <begin position="191"/>
        <end position="210"/>
    </location>
</feature>
<keyword evidence="8 9" id="KW-0472">Membrane</keyword>
<comment type="similarity">
    <text evidence="2 9">Belongs to the alanine or glycine:cation symporter (AGCS) (TC 2.A.25) family.</text>
</comment>
<evidence type="ECO:0000256" key="8">
    <source>
        <dbReference type="ARBA" id="ARBA00023136"/>
    </source>
</evidence>
<feature type="transmembrane region" description="Helical" evidence="9">
    <location>
        <begin position="412"/>
        <end position="436"/>
    </location>
</feature>
<dbReference type="InterPro" id="IPR001463">
    <property type="entry name" value="Na/Ala_symport"/>
</dbReference>
<dbReference type="Proteomes" id="UP001139179">
    <property type="component" value="Unassembled WGS sequence"/>
</dbReference>
<evidence type="ECO:0000313" key="10">
    <source>
        <dbReference type="EMBL" id="MCM3714753.1"/>
    </source>
</evidence>
<keyword evidence="3 9" id="KW-0813">Transport</keyword>
<feature type="transmembrane region" description="Helical" evidence="9">
    <location>
        <begin position="219"/>
        <end position="240"/>
    </location>
</feature>
<feature type="transmembrane region" description="Helical" evidence="9">
    <location>
        <begin position="388"/>
        <end position="406"/>
    </location>
</feature>
<dbReference type="EMBL" id="JAMBOL010000009">
    <property type="protein sequence ID" value="MCM3714753.1"/>
    <property type="molecule type" value="Genomic_DNA"/>
</dbReference>
<keyword evidence="4 9" id="KW-1003">Cell membrane</keyword>
<dbReference type="GO" id="GO:0005283">
    <property type="term" value="F:amino acid:sodium symporter activity"/>
    <property type="evidence" value="ECO:0007669"/>
    <property type="project" value="InterPro"/>
</dbReference>
<dbReference type="RefSeq" id="WP_251223518.1">
    <property type="nucleotide sequence ID" value="NZ_JAMBOL010000009.1"/>
</dbReference>
<keyword evidence="6 9" id="KW-0769">Symport</keyword>
<feature type="transmembrane region" description="Helical" evidence="9">
    <location>
        <begin position="310"/>
        <end position="333"/>
    </location>
</feature>
<feature type="transmembrane region" description="Helical" evidence="9">
    <location>
        <begin position="77"/>
        <end position="100"/>
    </location>
</feature>
<feature type="transmembrane region" description="Helical" evidence="9">
    <location>
        <begin position="20"/>
        <end position="40"/>
    </location>
</feature>
<evidence type="ECO:0000313" key="11">
    <source>
        <dbReference type="Proteomes" id="UP001139179"/>
    </source>
</evidence>
<dbReference type="AlphaFoldDB" id="A0A9X2DQR6"/>
<feature type="transmembrane region" description="Helical" evidence="9">
    <location>
        <begin position="246"/>
        <end position="269"/>
    </location>
</feature>
<organism evidence="10 11">
    <name type="scientific">Halalkalibacter oceani</name>
    <dbReference type="NCBI Taxonomy" id="1653776"/>
    <lineage>
        <taxon>Bacteria</taxon>
        <taxon>Bacillati</taxon>
        <taxon>Bacillota</taxon>
        <taxon>Bacilli</taxon>
        <taxon>Bacillales</taxon>
        <taxon>Bacillaceae</taxon>
        <taxon>Halalkalibacter</taxon>
    </lineage>
</organism>
<dbReference type="PROSITE" id="PS00873">
    <property type="entry name" value="NA_ALANINE_SYMP"/>
    <property type="match status" value="1"/>
</dbReference>
<evidence type="ECO:0000256" key="4">
    <source>
        <dbReference type="ARBA" id="ARBA00022475"/>
    </source>
</evidence>
<evidence type="ECO:0000256" key="3">
    <source>
        <dbReference type="ARBA" id="ARBA00022448"/>
    </source>
</evidence>
<evidence type="ECO:0000256" key="2">
    <source>
        <dbReference type="ARBA" id="ARBA00009261"/>
    </source>
</evidence>
<dbReference type="Gene3D" id="1.20.1740.10">
    <property type="entry name" value="Amino acid/polyamine transporter I"/>
    <property type="match status" value="1"/>
</dbReference>
<comment type="caution">
    <text evidence="10">The sequence shown here is derived from an EMBL/GenBank/DDBJ whole genome shotgun (WGS) entry which is preliminary data.</text>
</comment>
<keyword evidence="11" id="KW-1185">Reference proteome</keyword>
<comment type="subcellular location">
    <subcellularLocation>
        <location evidence="1 9">Cell membrane</location>
        <topology evidence="1 9">Multi-pass membrane protein</topology>
    </subcellularLocation>
</comment>
<dbReference type="FunFam" id="1.20.1740.10:FF:000004">
    <property type="entry name" value="Sodium:alanine symporter family protein"/>
    <property type="match status" value="1"/>
</dbReference>
<evidence type="ECO:0000256" key="5">
    <source>
        <dbReference type="ARBA" id="ARBA00022692"/>
    </source>
</evidence>
<protein>
    <submittedName>
        <fullName evidence="10">Alanine:cation symporter family protein</fullName>
    </submittedName>
</protein>
<evidence type="ECO:0000256" key="1">
    <source>
        <dbReference type="ARBA" id="ARBA00004651"/>
    </source>
</evidence>
<dbReference type="NCBIfam" id="TIGR00835">
    <property type="entry name" value="agcS"/>
    <property type="match status" value="1"/>
</dbReference>
<sequence>MEEWFSTDTWLAEWIGIGNDILWTYVLVGFLLLLGFYLTIRMNFVQFRLLPTMIRELIEGTDRTAFKQRKGTTPFQAFAISTAARVGTGNLAGVAIAISVGGPGAIFWMWIVALIGAATGFVESTLAQIYKVRDKDGFRGGPAYYMEKGLRSRGMGILFAILMILCFGLIFNGVQTHTISDAFAGAYDVNPAVVGIVIAVLMAFIIFGGVRRIAVVAEVIVPIFAITYVIAALIITFMNISQVPAVFALIFSHAFGLEEMIGGGIGAAIMNGVQRGLFSNEAGMGSAPNAAATVYVSHPVKQGLIQSLSVLIDTIVICSATAFIILLTDVYTVGEMEGIQLTQTALAVHIGEWSTIFVTVAIFFFAFSSLLGNYYYGQANIEFITEKPIYLLFFRIAFLAMIVVGATSDLEIIWALADLFMGSMAVVNLIAVALLAPIAFKALKHFQDQARNGIDPVFYRDSIQGVSNLESWDDQEKEKSE</sequence>
<dbReference type="GO" id="GO:0005886">
    <property type="term" value="C:plasma membrane"/>
    <property type="evidence" value="ECO:0007669"/>
    <property type="project" value="UniProtKB-SubCell"/>
</dbReference>
<dbReference type="PANTHER" id="PTHR30330:SF1">
    <property type="entry name" value="AMINO-ACID CARRIER PROTEIN ALST"/>
    <property type="match status" value="1"/>
</dbReference>
<feature type="transmembrane region" description="Helical" evidence="9">
    <location>
        <begin position="353"/>
        <end position="376"/>
    </location>
</feature>
<dbReference type="Pfam" id="PF01235">
    <property type="entry name" value="Na_Ala_symp"/>
    <property type="match status" value="1"/>
</dbReference>
<evidence type="ECO:0000256" key="9">
    <source>
        <dbReference type="RuleBase" id="RU363064"/>
    </source>
</evidence>
<feature type="transmembrane region" description="Helical" evidence="9">
    <location>
        <begin position="150"/>
        <end position="171"/>
    </location>
</feature>
<accession>A0A9X2DQR6</accession>
<name>A0A9X2DQR6_9BACI</name>
<keyword evidence="5 9" id="KW-0812">Transmembrane</keyword>
<gene>
    <name evidence="10" type="ORF">M3202_11755</name>
</gene>
<evidence type="ECO:0000256" key="7">
    <source>
        <dbReference type="ARBA" id="ARBA00022989"/>
    </source>
</evidence>
<reference evidence="10" key="1">
    <citation type="submission" date="2022-05" db="EMBL/GenBank/DDBJ databases">
        <title>Comparative Genomics of Spacecraft Associated Microbes.</title>
        <authorList>
            <person name="Tran M.T."/>
            <person name="Wright A."/>
            <person name="Seuylemezian A."/>
            <person name="Eisen J."/>
            <person name="Coil D."/>
        </authorList>
    </citation>
    <scope>NUCLEOTIDE SEQUENCE</scope>
    <source>
        <strain evidence="10">214.1.1</strain>
    </source>
</reference>